<dbReference type="EMBL" id="GEBQ01027607">
    <property type="protein sequence ID" value="JAT12370.1"/>
    <property type="molecule type" value="Transcribed_RNA"/>
</dbReference>
<dbReference type="SUPFAM" id="SSF52540">
    <property type="entry name" value="P-loop containing nucleoside triphosphate hydrolases"/>
    <property type="match status" value="1"/>
</dbReference>
<protein>
    <recommendedName>
        <fullName evidence="1">Sulfotransferase domain-containing protein</fullName>
    </recommendedName>
</protein>
<dbReference type="PANTHER" id="PTHR10704:SF44">
    <property type="entry name" value="LD35051P-RELATED"/>
    <property type="match status" value="1"/>
</dbReference>
<feature type="domain" description="Sulfotransferase" evidence="1">
    <location>
        <begin position="129"/>
        <end position="373"/>
    </location>
</feature>
<dbReference type="InterPro" id="IPR000863">
    <property type="entry name" value="Sulfotransferase_dom"/>
</dbReference>
<dbReference type="GO" id="GO:0001517">
    <property type="term" value="F:N-acetylglucosamine 6-O-sulfotransferase activity"/>
    <property type="evidence" value="ECO:0007669"/>
    <property type="project" value="TreeGrafter"/>
</dbReference>
<accession>A0A1B6KLR4</accession>
<evidence type="ECO:0000259" key="1">
    <source>
        <dbReference type="Pfam" id="PF00685"/>
    </source>
</evidence>
<dbReference type="GO" id="GO:0006044">
    <property type="term" value="P:N-acetylglucosamine metabolic process"/>
    <property type="evidence" value="ECO:0007669"/>
    <property type="project" value="TreeGrafter"/>
</dbReference>
<dbReference type="InterPro" id="IPR051135">
    <property type="entry name" value="Gal/GlcNAc/GalNAc_ST"/>
</dbReference>
<name>A0A1B6KLR4_9HEMI</name>
<dbReference type="AlphaFoldDB" id="A0A1B6KLR4"/>
<organism evidence="2">
    <name type="scientific">Graphocephala atropunctata</name>
    <dbReference type="NCBI Taxonomy" id="36148"/>
    <lineage>
        <taxon>Eukaryota</taxon>
        <taxon>Metazoa</taxon>
        <taxon>Ecdysozoa</taxon>
        <taxon>Arthropoda</taxon>
        <taxon>Hexapoda</taxon>
        <taxon>Insecta</taxon>
        <taxon>Pterygota</taxon>
        <taxon>Neoptera</taxon>
        <taxon>Paraneoptera</taxon>
        <taxon>Hemiptera</taxon>
        <taxon>Auchenorrhyncha</taxon>
        <taxon>Membracoidea</taxon>
        <taxon>Cicadellidae</taxon>
        <taxon>Cicadellinae</taxon>
        <taxon>Cicadellini</taxon>
        <taxon>Graphocephala</taxon>
    </lineage>
</organism>
<dbReference type="Gene3D" id="3.40.50.300">
    <property type="entry name" value="P-loop containing nucleotide triphosphate hydrolases"/>
    <property type="match status" value="1"/>
</dbReference>
<evidence type="ECO:0000313" key="2">
    <source>
        <dbReference type="EMBL" id="JAT12370.1"/>
    </source>
</evidence>
<dbReference type="Pfam" id="PF00685">
    <property type="entry name" value="Sulfotransfer_1"/>
    <property type="match status" value="1"/>
</dbReference>
<sequence length="424" mass="48837">SSERMVRNSSTCSNTSKLAIVIAFVIVLKLFSMQSSFSKVNDCAKAAITTSPPPSNFSEKEFMEKGFDPSENLDIDGDAEIDEEITDEMKKVIDALRIQIQKETKKYRLPSFREVGDLVPEEGGTPMRSIVITTWRSGSTFIGGVLNSHPATFHFSEPLTEYRTVQIRGEPLASPAVRTLHSLLTCNYQFLERYLARNKNYTWLSTHNTRLWQHCVKHQDFCWLPQFLKPVCRLFPFMSMKVVHIRLRLVEALLADPQLNVRVVLLVRDPRGIMESRSVLSWCRVHEDCASATRVCADLVDDYSAAVRFQTMFPDKFRVVRYEEMSLRPNEVIPDIFTFFGLQYHPEVQKFVKGHTTKSNKYKYSTFRNSTETALMWRRKSDYSRVSEVQKTCRVALSAWGYLPAHNASHQLVFNPLVEPFHLP</sequence>
<feature type="non-terminal residue" evidence="2">
    <location>
        <position position="1"/>
    </location>
</feature>
<dbReference type="PANTHER" id="PTHR10704">
    <property type="entry name" value="CARBOHYDRATE SULFOTRANSFERASE"/>
    <property type="match status" value="1"/>
</dbReference>
<proteinExistence type="predicted"/>
<dbReference type="GO" id="GO:0006790">
    <property type="term" value="P:sulfur compound metabolic process"/>
    <property type="evidence" value="ECO:0007669"/>
    <property type="project" value="TreeGrafter"/>
</dbReference>
<gene>
    <name evidence="2" type="ORF">g.8329</name>
</gene>
<reference evidence="2" key="1">
    <citation type="submission" date="2015-11" db="EMBL/GenBank/DDBJ databases">
        <title>De novo transcriptome assembly of four potential Pierce s Disease insect vectors from Arizona vineyards.</title>
        <authorList>
            <person name="Tassone E.E."/>
        </authorList>
    </citation>
    <scope>NUCLEOTIDE SEQUENCE</scope>
</reference>
<dbReference type="InterPro" id="IPR027417">
    <property type="entry name" value="P-loop_NTPase"/>
</dbReference>